<dbReference type="InterPro" id="IPR034015">
    <property type="entry name" value="M1_LTA4H"/>
</dbReference>
<dbReference type="InterPro" id="IPR027268">
    <property type="entry name" value="Peptidase_M4/M1_CTD_sf"/>
</dbReference>
<keyword evidence="4" id="KW-1185">Reference proteome</keyword>
<evidence type="ECO:0000313" key="3">
    <source>
        <dbReference type="EMBL" id="MDQ0496116.1"/>
    </source>
</evidence>
<feature type="domain" description="Peptidase M1 membrane alanine aminopeptidase" evidence="2">
    <location>
        <begin position="353"/>
        <end position="547"/>
    </location>
</feature>
<dbReference type="PANTHER" id="PTHR45726">
    <property type="entry name" value="LEUKOTRIENE A-4 HYDROLASE"/>
    <property type="match status" value="1"/>
</dbReference>
<keyword evidence="3" id="KW-0645">Protease</keyword>
<reference evidence="3 4" key="1">
    <citation type="submission" date="2023-07" db="EMBL/GenBank/DDBJ databases">
        <title>Genomic Encyclopedia of Type Strains, Phase IV (KMG-IV): sequencing the most valuable type-strain genomes for metagenomic binning, comparative biology and taxonomic classification.</title>
        <authorList>
            <person name="Goeker M."/>
        </authorList>
    </citation>
    <scope>NUCLEOTIDE SEQUENCE [LARGE SCALE GENOMIC DNA]</scope>
    <source>
        <strain evidence="3 4">DSM 14914</strain>
    </source>
</reference>
<evidence type="ECO:0000259" key="2">
    <source>
        <dbReference type="Pfam" id="PF01433"/>
    </source>
</evidence>
<dbReference type="PANTHER" id="PTHR45726:SF3">
    <property type="entry name" value="LEUKOTRIENE A-4 HYDROLASE"/>
    <property type="match status" value="1"/>
</dbReference>
<sequence>MTPARPKIVLLSTLALGLLAGTLWFAWQPEPQLQSDPSPIGQPSYGSQSESALAPDMGKPLEANILPDLPKNPPQPASEILSKRVVEYHIDVSLEEGQVLRGTETLTWKHPGKKTVNDLYLHLYPNAFSSMETTFMKESGGKLRGDTMPKDGFGSMTLTELKTEDGLSLIHRAQYVQPDDGNANDRSLMKVRLPKPVRGGEEITLYMKFEVKLPAIFARMGATDDFVMAGQWFPKLSVYETAGQRGRAEEGWNLHQYHGNSEFYADFGIYSIRIRVPETYIVAATGFPTRGAVRQNGQKIYQFYADDVHDFAWAASPNFVTVEEPFSSTEVPGVKIKLYLDPAHKELKGRYMSAAKAALSYYSKWYGPYPYSTLSIVVPPKTGSGAGGMEYPTLITAAAADNLNPGYNLERTLVHEIGHQYFYGMVANNEFEEPWLDEGFTSYAEERLMEQEYGLTPNLPLQAGQIASPQPLNRESWKYGSSAAYGQNAYSRGKLVLRGIERQVGIKKMDRIMRTYVQTYRFKHPSSQDFQHIVERVTGRSWSHYFEQYVYDGQMADFSVDRITNHKLKKGYEAVVTLSKKGADYPKIPIQFTFKDGTTIFKAWDGAGKSTTYRLKSSSPVSYVTIDPLYTIALENKHINNNLKAELNEKQQTRWSVSVTKLLETLLGSLSW</sequence>
<dbReference type="Proteomes" id="UP001242811">
    <property type="component" value="Unassembled WGS sequence"/>
</dbReference>
<name>A0ABU0L498_9BACL</name>
<dbReference type="Gene3D" id="1.10.390.10">
    <property type="entry name" value="Neutral Protease Domain 2"/>
    <property type="match status" value="1"/>
</dbReference>
<feature type="region of interest" description="Disordered" evidence="1">
    <location>
        <begin position="34"/>
        <end position="54"/>
    </location>
</feature>
<dbReference type="GO" id="GO:0008237">
    <property type="term" value="F:metallopeptidase activity"/>
    <property type="evidence" value="ECO:0007669"/>
    <property type="project" value="UniProtKB-KW"/>
</dbReference>
<dbReference type="EMBL" id="JAUSWA010000031">
    <property type="protein sequence ID" value="MDQ0496116.1"/>
    <property type="molecule type" value="Genomic_DNA"/>
</dbReference>
<dbReference type="SUPFAM" id="SSF55486">
    <property type="entry name" value="Metalloproteases ('zincins'), catalytic domain"/>
    <property type="match status" value="1"/>
</dbReference>
<dbReference type="RefSeq" id="WP_152380066.1">
    <property type="nucleotide sequence ID" value="NZ_CP045298.1"/>
</dbReference>
<keyword evidence="3" id="KW-0482">Metalloprotease</keyword>
<evidence type="ECO:0000256" key="1">
    <source>
        <dbReference type="SAM" id="MobiDB-lite"/>
    </source>
</evidence>
<comment type="caution">
    <text evidence="3">The sequence shown here is derived from an EMBL/GenBank/DDBJ whole genome shotgun (WGS) entry which is preliminary data.</text>
</comment>
<evidence type="ECO:0000313" key="4">
    <source>
        <dbReference type="Proteomes" id="UP001242811"/>
    </source>
</evidence>
<dbReference type="Pfam" id="PF01433">
    <property type="entry name" value="Peptidase_M1"/>
    <property type="match status" value="1"/>
</dbReference>
<organism evidence="3 4">
    <name type="scientific">Paenibacillus brasilensis</name>
    <dbReference type="NCBI Taxonomy" id="128574"/>
    <lineage>
        <taxon>Bacteria</taxon>
        <taxon>Bacillati</taxon>
        <taxon>Bacillota</taxon>
        <taxon>Bacilli</taxon>
        <taxon>Bacillales</taxon>
        <taxon>Paenibacillaceae</taxon>
        <taxon>Paenibacillus</taxon>
    </lineage>
</organism>
<protein>
    <submittedName>
        <fullName evidence="3">Metalloprotease with PDZ domain</fullName>
    </submittedName>
</protein>
<dbReference type="InterPro" id="IPR014782">
    <property type="entry name" value="Peptidase_M1_dom"/>
</dbReference>
<dbReference type="CDD" id="cd09604">
    <property type="entry name" value="M1_APN_like"/>
    <property type="match status" value="1"/>
</dbReference>
<keyword evidence="3" id="KW-0378">Hydrolase</keyword>
<accession>A0ABU0L498</accession>
<proteinExistence type="predicted"/>
<gene>
    <name evidence="3" type="ORF">QOZ95_004302</name>
</gene>